<evidence type="ECO:0000313" key="1">
    <source>
        <dbReference type="EMBL" id="RDC58702.1"/>
    </source>
</evidence>
<protein>
    <submittedName>
        <fullName evidence="1">Uncharacterized protein</fullName>
    </submittedName>
</protein>
<proteinExistence type="predicted"/>
<organism evidence="1 2">
    <name type="scientific">Adhaeribacter pallidiroseus</name>
    <dbReference type="NCBI Taxonomy" id="2072847"/>
    <lineage>
        <taxon>Bacteria</taxon>
        <taxon>Pseudomonadati</taxon>
        <taxon>Bacteroidota</taxon>
        <taxon>Cytophagia</taxon>
        <taxon>Cytophagales</taxon>
        <taxon>Hymenobacteraceae</taxon>
        <taxon>Adhaeribacter</taxon>
    </lineage>
</organism>
<keyword evidence="2" id="KW-1185">Reference proteome</keyword>
<dbReference type="Proteomes" id="UP000253919">
    <property type="component" value="Unassembled WGS sequence"/>
</dbReference>
<evidence type="ECO:0000313" key="2">
    <source>
        <dbReference type="Proteomes" id="UP000253919"/>
    </source>
</evidence>
<dbReference type="AlphaFoldDB" id="A0A369Q2G8"/>
<sequence length="208" mass="23773">MFLTLLDTHKGQEIALEVTVEYTTPATHLLLVLATVHATDEAPDGAESPPFGQYRFKALQHLMGVKFRHEGKPYALTVGFYWESQQHGFVPVVLDQAGNQQSRRFATAPSLLLPEDAVSMLQEFEQIFVLDRREYQAVQELGLEQGSWTEYVSRVLEASQVGPWNRVYYDLTIETKDTFSLTDLVDEERFYEFMADHNWPPGVPRSDS</sequence>
<dbReference type="RefSeq" id="WP_115375900.1">
    <property type="nucleotide sequence ID" value="NZ_QASA01000003.1"/>
</dbReference>
<accession>A0A369Q2G8</accession>
<name>A0A369Q2G8_9BACT</name>
<dbReference type="EMBL" id="QASA01000003">
    <property type="protein sequence ID" value="RDC58702.1"/>
    <property type="molecule type" value="Genomic_DNA"/>
</dbReference>
<comment type="caution">
    <text evidence="1">The sequence shown here is derived from an EMBL/GenBank/DDBJ whole genome shotgun (WGS) entry which is preliminary data.</text>
</comment>
<gene>
    <name evidence="1" type="ORF">AHMF7616_05336</name>
</gene>
<reference evidence="1 2" key="1">
    <citation type="submission" date="2018-04" db="EMBL/GenBank/DDBJ databases">
        <title>Adhaeribacter sp. HMF7616 genome sequencing and assembly.</title>
        <authorList>
            <person name="Kang H."/>
            <person name="Kang J."/>
            <person name="Cha I."/>
            <person name="Kim H."/>
            <person name="Joh K."/>
        </authorList>
    </citation>
    <scope>NUCLEOTIDE SEQUENCE [LARGE SCALE GENOMIC DNA]</scope>
    <source>
        <strain evidence="1 2">HMF7616</strain>
    </source>
</reference>